<evidence type="ECO:0000256" key="1">
    <source>
        <dbReference type="ARBA" id="ARBA00000085"/>
    </source>
</evidence>
<dbReference type="Gene3D" id="1.20.5.1930">
    <property type="match status" value="1"/>
</dbReference>
<evidence type="ECO:0000256" key="5">
    <source>
        <dbReference type="ARBA" id="ARBA00022741"/>
    </source>
</evidence>
<comment type="catalytic activity">
    <reaction evidence="1">
        <text>ATP + protein L-histidine = ADP + protein N-phospho-L-histidine.</text>
        <dbReference type="EC" id="2.7.13.3"/>
    </reaction>
</comment>
<feature type="transmembrane region" description="Helical" evidence="9">
    <location>
        <begin position="117"/>
        <end position="134"/>
    </location>
</feature>
<proteinExistence type="predicted"/>
<sequence>MALALLLAVGGLLELALTDLDPARPAAAVGLSLLGAAAMLLRTPRPLACLLVTVVLVVLAHVPALGMTLTGTLVVAFLLALASVGRHVPDRVSLAAVLGSATLFVVGSAFVGRPWDVVVALMACAAAWTAGRLLRGESRRSARLSSLADELTTQQEQRTREAVQGERMRVARELHDSVAHLVSVMTLHTGGIRRRLDDDPERQEERDALLEVERLGREAVGELHRILGVLRTDDEPATSGVTSPQPRLADLPQLVARVAAAGVPVELAVDGEEAPLSPGAELAAYRVVQEALTNVLKHGGGAPTRVRVTYGPADVEVLVQDDGRAAGPGIGASTGLGLAGIRERVALHGGRVEAGQTSAGFRVRATLPVGGDA</sequence>
<keyword evidence="9" id="KW-1133">Transmembrane helix</keyword>
<evidence type="ECO:0000256" key="3">
    <source>
        <dbReference type="ARBA" id="ARBA00022553"/>
    </source>
</evidence>
<dbReference type="EMBL" id="OBQK01000001">
    <property type="protein sequence ID" value="SOC51857.1"/>
    <property type="molecule type" value="Genomic_DNA"/>
</dbReference>
<protein>
    <recommendedName>
        <fullName evidence="2">histidine kinase</fullName>
        <ecNumber evidence="2">2.7.13.3</ecNumber>
    </recommendedName>
</protein>
<dbReference type="SMART" id="SM00387">
    <property type="entry name" value="HATPase_c"/>
    <property type="match status" value="1"/>
</dbReference>
<keyword evidence="9" id="KW-0812">Transmembrane</keyword>
<dbReference type="InterPro" id="IPR003594">
    <property type="entry name" value="HATPase_dom"/>
</dbReference>
<evidence type="ECO:0000256" key="7">
    <source>
        <dbReference type="ARBA" id="ARBA00022840"/>
    </source>
</evidence>
<dbReference type="GO" id="GO:0046983">
    <property type="term" value="F:protein dimerization activity"/>
    <property type="evidence" value="ECO:0007669"/>
    <property type="project" value="InterPro"/>
</dbReference>
<evidence type="ECO:0000256" key="4">
    <source>
        <dbReference type="ARBA" id="ARBA00022679"/>
    </source>
</evidence>
<dbReference type="InterPro" id="IPR050482">
    <property type="entry name" value="Sensor_HK_TwoCompSys"/>
</dbReference>
<feature type="transmembrane region" description="Helical" evidence="9">
    <location>
        <begin position="92"/>
        <end position="111"/>
    </location>
</feature>
<dbReference type="GO" id="GO:0005524">
    <property type="term" value="F:ATP binding"/>
    <property type="evidence" value="ECO:0007669"/>
    <property type="project" value="UniProtKB-KW"/>
</dbReference>
<keyword evidence="12" id="KW-1185">Reference proteome</keyword>
<feature type="transmembrane region" description="Helical" evidence="9">
    <location>
        <begin position="50"/>
        <end position="80"/>
    </location>
</feature>
<keyword evidence="5" id="KW-0547">Nucleotide-binding</keyword>
<dbReference type="Gene3D" id="3.30.565.10">
    <property type="entry name" value="Histidine kinase-like ATPase, C-terminal domain"/>
    <property type="match status" value="1"/>
</dbReference>
<dbReference type="Pfam" id="PF02518">
    <property type="entry name" value="HATPase_c"/>
    <property type="match status" value="1"/>
</dbReference>
<dbReference type="CDD" id="cd16917">
    <property type="entry name" value="HATPase_UhpB-NarQ-NarX-like"/>
    <property type="match status" value="1"/>
</dbReference>
<dbReference type="Pfam" id="PF07730">
    <property type="entry name" value="HisKA_3"/>
    <property type="match status" value="1"/>
</dbReference>
<evidence type="ECO:0000313" key="12">
    <source>
        <dbReference type="Proteomes" id="UP000219688"/>
    </source>
</evidence>
<evidence type="ECO:0000259" key="10">
    <source>
        <dbReference type="SMART" id="SM00387"/>
    </source>
</evidence>
<evidence type="ECO:0000256" key="9">
    <source>
        <dbReference type="SAM" id="Phobius"/>
    </source>
</evidence>
<keyword evidence="4" id="KW-0808">Transferase</keyword>
<keyword evidence="7" id="KW-0067">ATP-binding</keyword>
<gene>
    <name evidence="11" type="ORF">SAMN05421879_101333</name>
</gene>
<dbReference type="InterPro" id="IPR011712">
    <property type="entry name" value="Sig_transdc_His_kin_sub3_dim/P"/>
</dbReference>
<organism evidence="11 12">
    <name type="scientific">Ornithinimicrobium cerasi</name>
    <dbReference type="NCBI Taxonomy" id="2248773"/>
    <lineage>
        <taxon>Bacteria</taxon>
        <taxon>Bacillati</taxon>
        <taxon>Actinomycetota</taxon>
        <taxon>Actinomycetes</taxon>
        <taxon>Micrococcales</taxon>
        <taxon>Ornithinimicrobiaceae</taxon>
        <taxon>Ornithinimicrobium</taxon>
    </lineage>
</organism>
<dbReference type="SUPFAM" id="SSF55874">
    <property type="entry name" value="ATPase domain of HSP90 chaperone/DNA topoisomerase II/histidine kinase"/>
    <property type="match status" value="1"/>
</dbReference>
<dbReference type="EC" id="2.7.13.3" evidence="2"/>
<feature type="domain" description="Histidine kinase/HSP90-like ATPase" evidence="10">
    <location>
        <begin position="279"/>
        <end position="371"/>
    </location>
</feature>
<dbReference type="PANTHER" id="PTHR24421:SF10">
    <property type="entry name" value="NITRATE_NITRITE SENSOR PROTEIN NARQ"/>
    <property type="match status" value="1"/>
</dbReference>
<accession>A0A285VD34</accession>
<keyword evidence="9" id="KW-0472">Membrane</keyword>
<evidence type="ECO:0000313" key="11">
    <source>
        <dbReference type="EMBL" id="SOC51857.1"/>
    </source>
</evidence>
<dbReference type="Proteomes" id="UP000219688">
    <property type="component" value="Unassembled WGS sequence"/>
</dbReference>
<name>A0A285VD34_9MICO</name>
<keyword evidence="8" id="KW-0902">Two-component regulatory system</keyword>
<dbReference type="GO" id="GO:0000155">
    <property type="term" value="F:phosphorelay sensor kinase activity"/>
    <property type="evidence" value="ECO:0007669"/>
    <property type="project" value="InterPro"/>
</dbReference>
<dbReference type="InterPro" id="IPR036890">
    <property type="entry name" value="HATPase_C_sf"/>
</dbReference>
<evidence type="ECO:0000256" key="8">
    <source>
        <dbReference type="ARBA" id="ARBA00023012"/>
    </source>
</evidence>
<dbReference type="AlphaFoldDB" id="A0A285VD34"/>
<dbReference type="GO" id="GO:0016020">
    <property type="term" value="C:membrane"/>
    <property type="evidence" value="ECO:0007669"/>
    <property type="project" value="InterPro"/>
</dbReference>
<keyword evidence="6 11" id="KW-0418">Kinase</keyword>
<dbReference type="PANTHER" id="PTHR24421">
    <property type="entry name" value="NITRATE/NITRITE SENSOR PROTEIN NARX-RELATED"/>
    <property type="match status" value="1"/>
</dbReference>
<evidence type="ECO:0000256" key="2">
    <source>
        <dbReference type="ARBA" id="ARBA00012438"/>
    </source>
</evidence>
<keyword evidence="3" id="KW-0597">Phosphoprotein</keyword>
<evidence type="ECO:0000256" key="6">
    <source>
        <dbReference type="ARBA" id="ARBA00022777"/>
    </source>
</evidence>
<reference evidence="12" key="1">
    <citation type="submission" date="2017-08" db="EMBL/GenBank/DDBJ databases">
        <authorList>
            <person name="Varghese N."/>
            <person name="Submissions S."/>
        </authorList>
    </citation>
    <scope>NUCLEOTIDE SEQUENCE [LARGE SCALE GENOMIC DNA]</scope>
    <source>
        <strain evidence="12">USBA17B2</strain>
    </source>
</reference>